<sequence>MVNAASREVPGVGQGPRSGYRNVLDRVEPRDFQSDGVHVRRNREHRPISDLLSWSYSFLEVYGSVS</sequence>
<accession>J7L337</accession>
<evidence type="ECO:0000313" key="3">
    <source>
        <dbReference type="Proteomes" id="UP000003779"/>
    </source>
</evidence>
<reference evidence="3" key="2">
    <citation type="submission" date="2012-08" db="EMBL/GenBank/DDBJ databases">
        <title>Whole-genome sequence of Nocardiopsis alba strain ATCC BAA-2165 associated with honeybees.</title>
        <authorList>
            <person name="Qiao J."/>
            <person name="Chen L."/>
            <person name="Li Y."/>
            <person name="Wang J."/>
            <person name="Zhang W."/>
            <person name="Chen S."/>
        </authorList>
    </citation>
    <scope>NUCLEOTIDE SEQUENCE [LARGE SCALE GENOMIC DNA]</scope>
    <source>
        <strain evidence="3">ATCC BAA-2165 / BE74</strain>
    </source>
</reference>
<reference evidence="2 3" key="1">
    <citation type="journal article" date="2012" name="J. Bacteriol.">
        <title>Whole-Genome Sequence of Nocardiopsis alba Strain ATCC BAA-2165, Associated with Honeybees.</title>
        <authorList>
            <person name="Qiao J."/>
            <person name="Chen L."/>
            <person name="Li Y."/>
            <person name="Wang J."/>
            <person name="Zhang W."/>
            <person name="Chen S."/>
        </authorList>
    </citation>
    <scope>NUCLEOTIDE SEQUENCE [LARGE SCALE GENOMIC DNA]</scope>
    <source>
        <strain evidence="3">ATCC BAA-2165 / BE74</strain>
    </source>
</reference>
<evidence type="ECO:0000313" key="2">
    <source>
        <dbReference type="EMBL" id="AFR08033.1"/>
    </source>
</evidence>
<evidence type="ECO:0000256" key="1">
    <source>
        <dbReference type="SAM" id="MobiDB-lite"/>
    </source>
</evidence>
<dbReference type="Proteomes" id="UP000003779">
    <property type="component" value="Chromosome"/>
</dbReference>
<dbReference type="EMBL" id="CP003788">
    <property type="protein sequence ID" value="AFR08033.1"/>
    <property type="molecule type" value="Genomic_DNA"/>
</dbReference>
<proteinExistence type="predicted"/>
<name>J7L337_NOCAA</name>
<gene>
    <name evidence="2" type="ordered locus">B005_3414</name>
</gene>
<protein>
    <submittedName>
        <fullName evidence="2">Uncharacterized protein</fullName>
    </submittedName>
</protein>
<feature type="region of interest" description="Disordered" evidence="1">
    <location>
        <begin position="1"/>
        <end position="20"/>
    </location>
</feature>
<dbReference type="AlphaFoldDB" id="J7L337"/>
<dbReference type="KEGG" id="nal:B005_3414"/>
<organism evidence="2 3">
    <name type="scientific">Nocardiopsis alba (strain ATCC BAA-2165 / BE74)</name>
    <dbReference type="NCBI Taxonomy" id="1205910"/>
    <lineage>
        <taxon>Bacteria</taxon>
        <taxon>Bacillati</taxon>
        <taxon>Actinomycetota</taxon>
        <taxon>Actinomycetes</taxon>
        <taxon>Streptosporangiales</taxon>
        <taxon>Nocardiopsidaceae</taxon>
        <taxon>Nocardiopsis</taxon>
    </lineage>
</organism>
<dbReference type="HOGENOM" id="CLU_2826770_0_0_11"/>